<protein>
    <submittedName>
        <fullName evidence="6">Myoneurin</fullName>
    </submittedName>
</protein>
<accession>A0A146LN07</accession>
<dbReference type="Gene3D" id="3.30.160.60">
    <property type="entry name" value="Classic Zinc Finger"/>
    <property type="match status" value="1"/>
</dbReference>
<evidence type="ECO:0000256" key="1">
    <source>
        <dbReference type="ARBA" id="ARBA00022723"/>
    </source>
</evidence>
<feature type="domain" description="C2H2-type" evidence="5">
    <location>
        <begin position="84"/>
        <end position="111"/>
    </location>
</feature>
<dbReference type="AlphaFoldDB" id="A0A146LN07"/>
<dbReference type="SUPFAM" id="SSF57667">
    <property type="entry name" value="beta-beta-alpha zinc fingers"/>
    <property type="match status" value="1"/>
</dbReference>
<reference evidence="6" key="1">
    <citation type="journal article" date="2016" name="Gigascience">
        <title>De novo construction of an expanded transcriptome assembly for the western tarnished plant bug, Lygus hesperus.</title>
        <authorList>
            <person name="Tassone E.E."/>
            <person name="Geib S.M."/>
            <person name="Hall B."/>
            <person name="Fabrick J.A."/>
            <person name="Brent C.S."/>
            <person name="Hull J.J."/>
        </authorList>
    </citation>
    <scope>NUCLEOTIDE SEQUENCE</scope>
</reference>
<evidence type="ECO:0000256" key="4">
    <source>
        <dbReference type="PROSITE-ProRule" id="PRU00042"/>
    </source>
</evidence>
<dbReference type="InterPro" id="IPR036236">
    <property type="entry name" value="Znf_C2H2_sf"/>
</dbReference>
<keyword evidence="1" id="KW-0479">Metal-binding</keyword>
<gene>
    <name evidence="6" type="primary">MYNN_9</name>
    <name evidence="6" type="ORF">g.52949</name>
</gene>
<keyword evidence="2 4" id="KW-0863">Zinc-finger</keyword>
<keyword evidence="3" id="KW-0862">Zinc</keyword>
<evidence type="ECO:0000259" key="5">
    <source>
        <dbReference type="PROSITE" id="PS50157"/>
    </source>
</evidence>
<sequence>MIEGGGKMSGGDQMMIDDGPVRRYSTSRAANAADVSRCFVVLRRLTDEEIVRWSNGKGDSDDYKEGQSRDLKLRKKRGRLEKCYACDSCDYRAASLGVMTIHVRTHTGEKPY</sequence>
<dbReference type="GO" id="GO:0005634">
    <property type="term" value="C:nucleus"/>
    <property type="evidence" value="ECO:0007669"/>
    <property type="project" value="UniProtKB-ARBA"/>
</dbReference>
<dbReference type="PROSITE" id="PS50157">
    <property type="entry name" value="ZINC_FINGER_C2H2_2"/>
    <property type="match status" value="1"/>
</dbReference>
<dbReference type="FunFam" id="3.30.160.60:FF:000446">
    <property type="entry name" value="Zinc finger protein"/>
    <property type="match status" value="1"/>
</dbReference>
<dbReference type="GO" id="GO:0008270">
    <property type="term" value="F:zinc ion binding"/>
    <property type="evidence" value="ECO:0007669"/>
    <property type="project" value="UniProtKB-KW"/>
</dbReference>
<dbReference type="EMBL" id="GDHC01010889">
    <property type="protein sequence ID" value="JAQ07740.1"/>
    <property type="molecule type" value="Transcribed_RNA"/>
</dbReference>
<proteinExistence type="predicted"/>
<evidence type="ECO:0000313" key="6">
    <source>
        <dbReference type="EMBL" id="JAQ07740.1"/>
    </source>
</evidence>
<organism evidence="6">
    <name type="scientific">Lygus hesperus</name>
    <name type="common">Western plant bug</name>
    <dbReference type="NCBI Taxonomy" id="30085"/>
    <lineage>
        <taxon>Eukaryota</taxon>
        <taxon>Metazoa</taxon>
        <taxon>Ecdysozoa</taxon>
        <taxon>Arthropoda</taxon>
        <taxon>Hexapoda</taxon>
        <taxon>Insecta</taxon>
        <taxon>Pterygota</taxon>
        <taxon>Neoptera</taxon>
        <taxon>Paraneoptera</taxon>
        <taxon>Hemiptera</taxon>
        <taxon>Heteroptera</taxon>
        <taxon>Panheteroptera</taxon>
        <taxon>Cimicomorpha</taxon>
        <taxon>Miridae</taxon>
        <taxon>Mirini</taxon>
        <taxon>Lygus</taxon>
    </lineage>
</organism>
<dbReference type="InterPro" id="IPR013087">
    <property type="entry name" value="Znf_C2H2_type"/>
</dbReference>
<name>A0A146LN07_LYGHE</name>
<evidence type="ECO:0000256" key="2">
    <source>
        <dbReference type="ARBA" id="ARBA00022771"/>
    </source>
</evidence>
<feature type="non-terminal residue" evidence="6">
    <location>
        <position position="112"/>
    </location>
</feature>
<evidence type="ECO:0000256" key="3">
    <source>
        <dbReference type="ARBA" id="ARBA00022833"/>
    </source>
</evidence>